<evidence type="ECO:0000256" key="10">
    <source>
        <dbReference type="ARBA" id="ARBA00023239"/>
    </source>
</evidence>
<dbReference type="SUPFAM" id="SSF48150">
    <property type="entry name" value="DNA-glycosylase"/>
    <property type="match status" value="1"/>
</dbReference>
<feature type="binding site" evidence="12">
    <location>
        <position position="205"/>
    </location>
    <ligand>
        <name>[4Fe-4S] cluster</name>
        <dbReference type="ChEBI" id="CHEBI:49883"/>
    </ligand>
</feature>
<feature type="binding site" evidence="12">
    <location>
        <position position="189"/>
    </location>
    <ligand>
        <name>[4Fe-4S] cluster</name>
        <dbReference type="ChEBI" id="CHEBI:49883"/>
    </ligand>
</feature>
<evidence type="ECO:0000256" key="1">
    <source>
        <dbReference type="ARBA" id="ARBA00008343"/>
    </source>
</evidence>
<dbReference type="InterPro" id="IPR011257">
    <property type="entry name" value="DNA_glycosylase"/>
</dbReference>
<dbReference type="PANTHER" id="PTHR10359">
    <property type="entry name" value="A/G-SPECIFIC ADENINE GLYCOSYLASE/ENDONUCLEASE III"/>
    <property type="match status" value="1"/>
</dbReference>
<dbReference type="Gene3D" id="1.10.1670.10">
    <property type="entry name" value="Helix-hairpin-Helix base-excision DNA repair enzymes (C-terminal)"/>
    <property type="match status" value="1"/>
</dbReference>
<dbReference type="PIRSF" id="PIRSF001435">
    <property type="entry name" value="Nth"/>
    <property type="match status" value="1"/>
</dbReference>
<dbReference type="InterPro" id="IPR004036">
    <property type="entry name" value="Endonuclease-III-like_CS2"/>
</dbReference>
<dbReference type="GO" id="GO:0140078">
    <property type="term" value="F:class I DNA-(apurinic or apyrimidinic site) endonuclease activity"/>
    <property type="evidence" value="ECO:0007669"/>
    <property type="project" value="UniProtKB-EC"/>
</dbReference>
<keyword evidence="11 12" id="KW-0326">Glycosidase</keyword>
<reference evidence="15" key="1">
    <citation type="submission" date="2020-01" db="EMBL/GenBank/DDBJ databases">
        <authorList>
            <person name="Seo Y.L."/>
        </authorList>
    </citation>
    <scope>NUCLEOTIDE SEQUENCE</scope>
    <source>
        <strain evidence="15">R11</strain>
    </source>
</reference>
<dbReference type="Gene3D" id="1.10.340.30">
    <property type="entry name" value="Hypothetical protein, domain 2"/>
    <property type="match status" value="1"/>
</dbReference>
<dbReference type="Pfam" id="PF00730">
    <property type="entry name" value="HhH-GPD"/>
    <property type="match status" value="1"/>
</dbReference>
<dbReference type="InterPro" id="IPR003651">
    <property type="entry name" value="Endonuclease3_FeS-loop_motif"/>
</dbReference>
<keyword evidence="3 12" id="KW-0479">Metal-binding</keyword>
<evidence type="ECO:0000256" key="8">
    <source>
        <dbReference type="ARBA" id="ARBA00023125"/>
    </source>
</evidence>
<feature type="domain" description="HhH-GPD" evidence="14">
    <location>
        <begin position="39"/>
        <end position="187"/>
    </location>
</feature>
<evidence type="ECO:0000256" key="13">
    <source>
        <dbReference type="SAM" id="MobiDB-lite"/>
    </source>
</evidence>
<keyword evidence="4 12" id="KW-0227">DNA damage</keyword>
<evidence type="ECO:0000256" key="12">
    <source>
        <dbReference type="HAMAP-Rule" id="MF_00942"/>
    </source>
</evidence>
<dbReference type="SMART" id="SM00525">
    <property type="entry name" value="FES"/>
    <property type="match status" value="1"/>
</dbReference>
<dbReference type="GO" id="GO:0019104">
    <property type="term" value="F:DNA N-glycosylase activity"/>
    <property type="evidence" value="ECO:0007669"/>
    <property type="project" value="UniProtKB-UniRule"/>
</dbReference>
<dbReference type="AlphaFoldDB" id="A0A965ZL28"/>
<dbReference type="GO" id="GO:0003677">
    <property type="term" value="F:DNA binding"/>
    <property type="evidence" value="ECO:0007669"/>
    <property type="project" value="UniProtKB-UniRule"/>
</dbReference>
<keyword evidence="10 12" id="KW-0456">Lyase</keyword>
<keyword evidence="15" id="KW-0255">Endonuclease</keyword>
<evidence type="ECO:0000313" key="16">
    <source>
        <dbReference type="Proteomes" id="UP000638732"/>
    </source>
</evidence>
<dbReference type="InterPro" id="IPR000445">
    <property type="entry name" value="HhH_motif"/>
</dbReference>
<dbReference type="GO" id="GO:0006285">
    <property type="term" value="P:base-excision repair, AP site formation"/>
    <property type="evidence" value="ECO:0007669"/>
    <property type="project" value="TreeGrafter"/>
</dbReference>
<dbReference type="SMART" id="SM00478">
    <property type="entry name" value="ENDO3c"/>
    <property type="match status" value="1"/>
</dbReference>
<feature type="binding site" evidence="12">
    <location>
        <position position="199"/>
    </location>
    <ligand>
        <name>[4Fe-4S] cluster</name>
        <dbReference type="ChEBI" id="CHEBI:49883"/>
    </ligand>
</feature>
<keyword evidence="7 12" id="KW-0411">Iron-sulfur</keyword>
<keyword evidence="2 12" id="KW-0004">4Fe-4S</keyword>
<dbReference type="CDD" id="cd00056">
    <property type="entry name" value="ENDO3c"/>
    <property type="match status" value="1"/>
</dbReference>
<feature type="region of interest" description="Disordered" evidence="13">
    <location>
        <begin position="233"/>
        <end position="253"/>
    </location>
</feature>
<dbReference type="FunFam" id="1.10.340.30:FF:000001">
    <property type="entry name" value="Endonuclease III"/>
    <property type="match status" value="1"/>
</dbReference>
<dbReference type="InterPro" id="IPR004035">
    <property type="entry name" value="Endouclease-III_FeS-bd_BS"/>
</dbReference>
<dbReference type="RefSeq" id="WP_166587569.1">
    <property type="nucleotide sequence ID" value="NZ_WWEO01000044.1"/>
</dbReference>
<proteinExistence type="inferred from homology"/>
<evidence type="ECO:0000256" key="2">
    <source>
        <dbReference type="ARBA" id="ARBA00022485"/>
    </source>
</evidence>
<feature type="binding site" evidence="12">
    <location>
        <position position="196"/>
    </location>
    <ligand>
        <name>[4Fe-4S] cluster</name>
        <dbReference type="ChEBI" id="CHEBI:49883"/>
    </ligand>
</feature>
<evidence type="ECO:0000259" key="14">
    <source>
        <dbReference type="SMART" id="SM00478"/>
    </source>
</evidence>
<evidence type="ECO:0000256" key="4">
    <source>
        <dbReference type="ARBA" id="ARBA00022763"/>
    </source>
</evidence>
<dbReference type="InterPro" id="IPR005759">
    <property type="entry name" value="Nth"/>
</dbReference>
<comment type="caution">
    <text evidence="15">The sequence shown here is derived from an EMBL/GenBank/DDBJ whole genome shotgun (WGS) entry which is preliminary data.</text>
</comment>
<keyword evidence="8 12" id="KW-0238">DNA-binding</keyword>
<comment type="similarity">
    <text evidence="1 12">Belongs to the Nth/MutY family.</text>
</comment>
<reference evidence="15" key="2">
    <citation type="submission" date="2020-10" db="EMBL/GenBank/DDBJ databases">
        <title>Mucilaginibacter sp. nov., isolated from soil.</title>
        <authorList>
            <person name="Jeon C.O."/>
        </authorList>
    </citation>
    <scope>NUCLEOTIDE SEQUENCE</scope>
    <source>
        <strain evidence="15">R11</strain>
    </source>
</reference>
<dbReference type="FunFam" id="1.10.1670.10:FF:000001">
    <property type="entry name" value="Endonuclease III"/>
    <property type="match status" value="1"/>
</dbReference>
<comment type="function">
    <text evidence="12">DNA repair enzyme that has both DNA N-glycosylase activity and AP-lyase activity. The DNA N-glycosylase activity releases various damaged pyrimidines from DNA by cleaving the N-glycosidic bond, leaving an AP (apurinic/apyrimidinic) site. The AP-lyase activity cleaves the phosphodiester bond 3' to the AP site by a beta-elimination, leaving a 3'-terminal unsaturated sugar and a product with a terminal 5'-phosphate.</text>
</comment>
<dbReference type="PANTHER" id="PTHR10359:SF18">
    <property type="entry name" value="ENDONUCLEASE III"/>
    <property type="match status" value="1"/>
</dbReference>
<protein>
    <recommendedName>
        <fullName evidence="12">Endonuclease III</fullName>
        <ecNumber evidence="12">4.2.99.18</ecNumber>
    </recommendedName>
    <alternativeName>
        <fullName evidence="12">DNA-(apurinic or apyrimidinic site) lyase</fullName>
    </alternativeName>
</protein>
<dbReference type="PROSITE" id="PS01155">
    <property type="entry name" value="ENDONUCLEASE_III_2"/>
    <property type="match status" value="1"/>
</dbReference>
<dbReference type="GO" id="GO:0051539">
    <property type="term" value="F:4 iron, 4 sulfur cluster binding"/>
    <property type="evidence" value="ECO:0007669"/>
    <property type="project" value="UniProtKB-UniRule"/>
</dbReference>
<keyword evidence="9 12" id="KW-0234">DNA repair</keyword>
<dbReference type="InterPro" id="IPR023170">
    <property type="entry name" value="HhH_base_excis_C"/>
</dbReference>
<sequence length="253" mass="28627">MLKQERYRLFVDYFSKNQPNAVTELHYSNPFELLIAVILSAQCTDKRINQVTPALFERYPTPQSLAESTVEEVFSYIRSVSYPNNKAKHLVGMGQMLVEKFNSEVPDNMADLQKLPGVGRKTANVIVSVIFDVPAIAVDTHVFRVSNRIGLTTNARTPLAVEKQLIEHLPKSTLSIAHHWLILHGRYICIARKPKCEICPLTYFCKYYEKNNTESALLKAEAAKQKKLVAAKKKKQNAATHKALKKISVDKNS</sequence>
<name>A0A965ZL28_9SPHI</name>
<comment type="catalytic activity">
    <reaction evidence="12">
        <text>2'-deoxyribonucleotide-(2'-deoxyribose 5'-phosphate)-2'-deoxyribonucleotide-DNA = a 3'-end 2'-deoxyribonucleotide-(2,3-dehydro-2,3-deoxyribose 5'-phosphate)-DNA + a 5'-end 5'-phospho-2'-deoxyribonucleoside-DNA + H(+)</text>
        <dbReference type="Rhea" id="RHEA:66592"/>
        <dbReference type="Rhea" id="RHEA-COMP:13180"/>
        <dbReference type="Rhea" id="RHEA-COMP:16897"/>
        <dbReference type="Rhea" id="RHEA-COMP:17067"/>
        <dbReference type="ChEBI" id="CHEBI:15378"/>
        <dbReference type="ChEBI" id="CHEBI:136412"/>
        <dbReference type="ChEBI" id="CHEBI:157695"/>
        <dbReference type="ChEBI" id="CHEBI:167181"/>
        <dbReference type="EC" id="4.2.99.18"/>
    </reaction>
</comment>
<evidence type="ECO:0000256" key="11">
    <source>
        <dbReference type="ARBA" id="ARBA00023295"/>
    </source>
</evidence>
<dbReference type="Pfam" id="PF00633">
    <property type="entry name" value="HHH"/>
    <property type="match status" value="1"/>
</dbReference>
<evidence type="ECO:0000256" key="5">
    <source>
        <dbReference type="ARBA" id="ARBA00022801"/>
    </source>
</evidence>
<keyword evidence="5 12" id="KW-0378">Hydrolase</keyword>
<keyword evidence="15" id="KW-0540">Nuclease</keyword>
<dbReference type="EMBL" id="WWEO01000044">
    <property type="protein sequence ID" value="NCD71627.1"/>
    <property type="molecule type" value="Genomic_DNA"/>
</dbReference>
<dbReference type="NCBIfam" id="TIGR01083">
    <property type="entry name" value="nth"/>
    <property type="match status" value="1"/>
</dbReference>
<evidence type="ECO:0000256" key="6">
    <source>
        <dbReference type="ARBA" id="ARBA00023004"/>
    </source>
</evidence>
<dbReference type="HAMAP" id="MF_00942">
    <property type="entry name" value="Nth"/>
    <property type="match status" value="1"/>
</dbReference>
<comment type="cofactor">
    <cofactor evidence="12">
        <name>[4Fe-4S] cluster</name>
        <dbReference type="ChEBI" id="CHEBI:49883"/>
    </cofactor>
    <text evidence="12">Binds 1 [4Fe-4S] cluster.</text>
</comment>
<dbReference type="Pfam" id="PF10576">
    <property type="entry name" value="EndIII_4Fe-2S"/>
    <property type="match status" value="1"/>
</dbReference>
<organism evidence="15 16">
    <name type="scientific">Mucilaginibacter agri</name>
    <dbReference type="NCBI Taxonomy" id="2695265"/>
    <lineage>
        <taxon>Bacteria</taxon>
        <taxon>Pseudomonadati</taxon>
        <taxon>Bacteroidota</taxon>
        <taxon>Sphingobacteriia</taxon>
        <taxon>Sphingobacteriales</taxon>
        <taxon>Sphingobacteriaceae</taxon>
        <taxon>Mucilaginibacter</taxon>
    </lineage>
</organism>
<dbReference type="EC" id="4.2.99.18" evidence="12"/>
<keyword evidence="6 12" id="KW-0408">Iron</keyword>
<evidence type="ECO:0000313" key="15">
    <source>
        <dbReference type="EMBL" id="NCD71627.1"/>
    </source>
</evidence>
<gene>
    <name evidence="12 15" type="primary">nth</name>
    <name evidence="15" type="ORF">GSY63_19835</name>
</gene>
<evidence type="ECO:0000256" key="3">
    <source>
        <dbReference type="ARBA" id="ARBA00022723"/>
    </source>
</evidence>
<evidence type="ECO:0000256" key="9">
    <source>
        <dbReference type="ARBA" id="ARBA00023204"/>
    </source>
</evidence>
<dbReference type="PROSITE" id="PS00764">
    <property type="entry name" value="ENDONUCLEASE_III_1"/>
    <property type="match status" value="1"/>
</dbReference>
<dbReference type="InterPro" id="IPR003265">
    <property type="entry name" value="HhH-GPD_domain"/>
</dbReference>
<dbReference type="Proteomes" id="UP000638732">
    <property type="component" value="Unassembled WGS sequence"/>
</dbReference>
<accession>A0A965ZL28</accession>
<dbReference type="GO" id="GO:0046872">
    <property type="term" value="F:metal ion binding"/>
    <property type="evidence" value="ECO:0007669"/>
    <property type="project" value="UniProtKB-KW"/>
</dbReference>
<keyword evidence="16" id="KW-1185">Reference proteome</keyword>
<evidence type="ECO:0000256" key="7">
    <source>
        <dbReference type="ARBA" id="ARBA00023014"/>
    </source>
</evidence>